<dbReference type="PANTHER" id="PTHR12155">
    <property type="entry name" value="SCHLAFEN"/>
    <property type="match status" value="1"/>
</dbReference>
<feature type="region of interest" description="Disordered" evidence="1">
    <location>
        <begin position="654"/>
        <end position="755"/>
    </location>
</feature>
<evidence type="ECO:0000313" key="2">
    <source>
        <dbReference type="EMBL" id="PNF23455.1"/>
    </source>
</evidence>
<feature type="compositionally biased region" description="Basic and acidic residues" evidence="1">
    <location>
        <begin position="695"/>
        <end position="705"/>
    </location>
</feature>
<sequence>MSALANQDNEESKVRNRRENEKPLNFLAKIALGCQQMRVQSDKGKEQEVKGLSDYTDKYFDDSEEFTTDKCGNSSRDDTDLSYLLESICSMNDSHNAVNKMHLLASLANMCMQRPELYETIGSSPLVYYAESLLLTYTEALYMRNSYTRGIIIAGPSSSELILLIPVLKLLASSANMAVQKIRAIFLYQSEVLLQLMRASNQCSYNAISTHNKLHDAVSGKVLAGAILEMSSLDTLTLFAKCFGIDAVSLNLKLLGYYTILYDTSGTNEININLKIIRNQSPSGKKYTQSLASSSDHNPILDSCESIDNVNWSDIIVARILLLKVVLVYMKDDWKEHLAHISSQVQKHLRTEDAVLQKPQIGAVYGFWSSDATFEGEALLMVPCLRGQVMTVTGEWVMFWSVDIGLLGYIPKAKVYCLPENIASQAPLISICLLRGPVCEMDEVFLESAYQLLQIILETNTQTGKHMLLCGSGEHILSLFEYPEAIIRVAFLDLLLCLAKNSRDVVEFLVNHQFDVTLLGKLERYVHIYTADLCSCTELMEKEIKQMVMILQAILEQKEDVRNSSDNRRTSRVLQMFLCNKKCLWKQLMERCVSLLGGKSTKTPYNYRESFRYGQQQTYRHDWGRQHERHHGTYLHHSRSEMGDKKAMRYRDRMRVSDQSGFSCGERRLLKHDRDSKQEYRNESHFTHQQSSMQKHLEQSLHEMCKISPTSELGEKQQANPKEDNPKSRLETQTKAEPERTRTETLGKQQKENGDYFHMGKVPERSNLCSNFNHNFVCNCKSDSEELHIDGFQASTKTDSEPAADRLLMSRCGGDGKTKIHHGGQPRETTFRLSKFNTLKPPTSVQNCVAATYHDLIVCSNVPSPEGDTERVTKQIEEVSFDSETDYVIYGTKAAVKPDRTHDLVLDKKLWEMKEVLLAQRLCGLLNNNIEGSMFFGLSIDSIIEGVRLQRKDKDVFRNGIDRIMNRCLIPEVRANSYDIVFTPVLRQDEMVVDLTQHGLYIIEIRVRPMVHIVYMVYQGHKCFMRQEAETVECTAQQKKQEMMDAEDRALKGSIKEMGAIALTDLASLAEFVNTYLPH</sequence>
<dbReference type="InterPro" id="IPR029684">
    <property type="entry name" value="Schlafen"/>
</dbReference>
<dbReference type="InParanoid" id="A0A2J7Q4F4"/>
<proteinExistence type="predicted"/>
<gene>
    <name evidence="2" type="ORF">B7P43_G08387</name>
</gene>
<feature type="compositionally biased region" description="Basic and acidic residues" evidence="1">
    <location>
        <begin position="10"/>
        <end position="20"/>
    </location>
</feature>
<dbReference type="AlphaFoldDB" id="A0A2J7Q4F4"/>
<reference evidence="2 3" key="1">
    <citation type="submission" date="2017-12" db="EMBL/GenBank/DDBJ databases">
        <title>Hemimetabolous genomes reveal molecular basis of termite eusociality.</title>
        <authorList>
            <person name="Harrison M.C."/>
            <person name="Jongepier E."/>
            <person name="Robertson H.M."/>
            <person name="Arning N."/>
            <person name="Bitard-Feildel T."/>
            <person name="Chao H."/>
            <person name="Childers C.P."/>
            <person name="Dinh H."/>
            <person name="Doddapaneni H."/>
            <person name="Dugan S."/>
            <person name="Gowin J."/>
            <person name="Greiner C."/>
            <person name="Han Y."/>
            <person name="Hu H."/>
            <person name="Hughes D.S.T."/>
            <person name="Huylmans A.-K."/>
            <person name="Kemena C."/>
            <person name="Kremer L.P.M."/>
            <person name="Lee S.L."/>
            <person name="Lopez-Ezquerra A."/>
            <person name="Mallet L."/>
            <person name="Monroy-Kuhn J.M."/>
            <person name="Moser A."/>
            <person name="Murali S.C."/>
            <person name="Muzny D.M."/>
            <person name="Otani S."/>
            <person name="Piulachs M.-D."/>
            <person name="Poelchau M."/>
            <person name="Qu J."/>
            <person name="Schaub F."/>
            <person name="Wada-Katsumata A."/>
            <person name="Worley K.C."/>
            <person name="Xie Q."/>
            <person name="Ylla G."/>
            <person name="Poulsen M."/>
            <person name="Gibbs R.A."/>
            <person name="Schal C."/>
            <person name="Richards S."/>
            <person name="Belles X."/>
            <person name="Korb J."/>
            <person name="Bornberg-Bauer E."/>
        </authorList>
    </citation>
    <scope>NUCLEOTIDE SEQUENCE [LARGE SCALE GENOMIC DNA]</scope>
    <source>
        <tissue evidence="2">Whole body</tissue>
    </source>
</reference>
<organism evidence="2 3">
    <name type="scientific">Cryptotermes secundus</name>
    <dbReference type="NCBI Taxonomy" id="105785"/>
    <lineage>
        <taxon>Eukaryota</taxon>
        <taxon>Metazoa</taxon>
        <taxon>Ecdysozoa</taxon>
        <taxon>Arthropoda</taxon>
        <taxon>Hexapoda</taxon>
        <taxon>Insecta</taxon>
        <taxon>Pterygota</taxon>
        <taxon>Neoptera</taxon>
        <taxon>Polyneoptera</taxon>
        <taxon>Dictyoptera</taxon>
        <taxon>Blattodea</taxon>
        <taxon>Blattoidea</taxon>
        <taxon>Termitoidae</taxon>
        <taxon>Kalotermitidae</taxon>
        <taxon>Cryptotermitinae</taxon>
        <taxon>Cryptotermes</taxon>
    </lineage>
</organism>
<dbReference type="Proteomes" id="UP000235965">
    <property type="component" value="Unassembled WGS sequence"/>
</dbReference>
<keyword evidence="3" id="KW-1185">Reference proteome</keyword>
<dbReference type="PANTHER" id="PTHR12155:SF41">
    <property type="entry name" value="SCHLAFEN ALBA-2 DOMAIN-CONTAINING PROTEIN"/>
    <property type="match status" value="1"/>
</dbReference>
<dbReference type="EMBL" id="NEVH01018383">
    <property type="protein sequence ID" value="PNF23455.1"/>
    <property type="molecule type" value="Genomic_DNA"/>
</dbReference>
<feature type="compositionally biased region" description="Basic and acidic residues" evidence="1">
    <location>
        <begin position="665"/>
        <end position="686"/>
    </location>
</feature>
<dbReference type="OrthoDB" id="8189571at2759"/>
<dbReference type="STRING" id="105785.A0A2J7Q4F4"/>
<protein>
    <submittedName>
        <fullName evidence="2">Uncharacterized protein</fullName>
    </submittedName>
</protein>
<evidence type="ECO:0000313" key="3">
    <source>
        <dbReference type="Proteomes" id="UP000235965"/>
    </source>
</evidence>
<comment type="caution">
    <text evidence="2">The sequence shown here is derived from an EMBL/GenBank/DDBJ whole genome shotgun (WGS) entry which is preliminary data.</text>
</comment>
<feature type="compositionally biased region" description="Basic and acidic residues" evidence="1">
    <location>
        <begin position="721"/>
        <end position="755"/>
    </location>
</feature>
<feature type="region of interest" description="Disordered" evidence="1">
    <location>
        <begin position="1"/>
        <end position="20"/>
    </location>
</feature>
<accession>A0A2J7Q4F4</accession>
<evidence type="ECO:0000256" key="1">
    <source>
        <dbReference type="SAM" id="MobiDB-lite"/>
    </source>
</evidence>
<name>A0A2J7Q4F4_9NEOP</name>